<keyword evidence="2" id="KW-0238">DNA-binding</keyword>
<evidence type="ECO:0000313" key="7">
    <source>
        <dbReference type="Proteomes" id="UP001331561"/>
    </source>
</evidence>
<evidence type="ECO:0000256" key="1">
    <source>
        <dbReference type="ARBA" id="ARBA00023015"/>
    </source>
</evidence>
<evidence type="ECO:0000259" key="5">
    <source>
        <dbReference type="PROSITE" id="PS50995"/>
    </source>
</evidence>
<keyword evidence="1" id="KW-0805">Transcription regulation</keyword>
<dbReference type="RefSeq" id="WP_327600692.1">
    <property type="nucleotide sequence ID" value="NZ_JAYXHS010000004.1"/>
</dbReference>
<accession>A0ABU6K9K1</accession>
<dbReference type="Pfam" id="PF12802">
    <property type="entry name" value="MarR_2"/>
    <property type="match status" value="1"/>
</dbReference>
<reference evidence="6 7" key="1">
    <citation type="submission" date="2024-01" db="EMBL/GenBank/DDBJ databases">
        <title>Uliginosibacterium soil sp. nov.</title>
        <authorList>
            <person name="Lv Y."/>
        </authorList>
    </citation>
    <scope>NUCLEOTIDE SEQUENCE [LARGE SCALE GENOMIC DNA]</scope>
    <source>
        <strain evidence="6 7">H3</strain>
    </source>
</reference>
<dbReference type="Gene3D" id="1.10.10.10">
    <property type="entry name" value="Winged helix-like DNA-binding domain superfamily/Winged helix DNA-binding domain"/>
    <property type="match status" value="1"/>
</dbReference>
<feature type="region of interest" description="Disordered" evidence="4">
    <location>
        <begin position="1"/>
        <end position="20"/>
    </location>
</feature>
<evidence type="ECO:0000256" key="2">
    <source>
        <dbReference type="ARBA" id="ARBA00023125"/>
    </source>
</evidence>
<dbReference type="PANTHER" id="PTHR33164:SF44">
    <property type="entry name" value="TRANSCRIPTIONAL REGULATORY PROTEIN"/>
    <property type="match status" value="1"/>
</dbReference>
<dbReference type="EMBL" id="JAYXHS010000004">
    <property type="protein sequence ID" value="MEC5387718.1"/>
    <property type="molecule type" value="Genomic_DNA"/>
</dbReference>
<dbReference type="InterPro" id="IPR000835">
    <property type="entry name" value="HTH_MarR-typ"/>
</dbReference>
<keyword evidence="3" id="KW-0804">Transcription</keyword>
<gene>
    <name evidence="6" type="ORF">VVD49_18440</name>
</gene>
<evidence type="ECO:0000256" key="3">
    <source>
        <dbReference type="ARBA" id="ARBA00023163"/>
    </source>
</evidence>
<name>A0ABU6K9K1_9RHOO</name>
<dbReference type="InterPro" id="IPR036388">
    <property type="entry name" value="WH-like_DNA-bd_sf"/>
</dbReference>
<evidence type="ECO:0000313" key="6">
    <source>
        <dbReference type="EMBL" id="MEC5387718.1"/>
    </source>
</evidence>
<protein>
    <submittedName>
        <fullName evidence="6">MarR family winged helix-turn-helix transcriptional regulator</fullName>
    </submittedName>
</protein>
<dbReference type="InterPro" id="IPR036390">
    <property type="entry name" value="WH_DNA-bd_sf"/>
</dbReference>
<keyword evidence="7" id="KW-1185">Reference proteome</keyword>
<dbReference type="PROSITE" id="PS50995">
    <property type="entry name" value="HTH_MARR_2"/>
    <property type="match status" value="1"/>
</dbReference>
<dbReference type="SMART" id="SM00347">
    <property type="entry name" value="HTH_MARR"/>
    <property type="match status" value="1"/>
</dbReference>
<dbReference type="InterPro" id="IPR039422">
    <property type="entry name" value="MarR/SlyA-like"/>
</dbReference>
<organism evidence="6 7">
    <name type="scientific">Uliginosibacterium silvisoli</name>
    <dbReference type="NCBI Taxonomy" id="3114758"/>
    <lineage>
        <taxon>Bacteria</taxon>
        <taxon>Pseudomonadati</taxon>
        <taxon>Pseudomonadota</taxon>
        <taxon>Betaproteobacteria</taxon>
        <taxon>Rhodocyclales</taxon>
        <taxon>Zoogloeaceae</taxon>
        <taxon>Uliginosibacterium</taxon>
    </lineage>
</organism>
<proteinExistence type="predicted"/>
<comment type="caution">
    <text evidence="6">The sequence shown here is derived from an EMBL/GenBank/DDBJ whole genome shotgun (WGS) entry which is preliminary data.</text>
</comment>
<dbReference type="SUPFAM" id="SSF46785">
    <property type="entry name" value="Winged helix' DNA-binding domain"/>
    <property type="match status" value="1"/>
</dbReference>
<feature type="domain" description="HTH marR-type" evidence="5">
    <location>
        <begin position="23"/>
        <end position="158"/>
    </location>
</feature>
<dbReference type="Proteomes" id="UP001331561">
    <property type="component" value="Unassembled WGS sequence"/>
</dbReference>
<dbReference type="PANTHER" id="PTHR33164">
    <property type="entry name" value="TRANSCRIPTIONAL REGULATOR, MARR FAMILY"/>
    <property type="match status" value="1"/>
</dbReference>
<dbReference type="InterPro" id="IPR023187">
    <property type="entry name" value="Tscrpt_reg_MarR-type_CS"/>
</dbReference>
<dbReference type="PROSITE" id="PS01117">
    <property type="entry name" value="HTH_MARR_1"/>
    <property type="match status" value="1"/>
</dbReference>
<evidence type="ECO:0000256" key="4">
    <source>
        <dbReference type="SAM" id="MobiDB-lite"/>
    </source>
</evidence>
<sequence>MSPRKNNVNSVDSNPSTASAPSDEALFSAIELFHFAFRAFTAQPDEILAGLGLGRVHHRVLYFVGRSPGLRVSDLLATLAVSKQALHGPLRQLVEADLIVVQTDSSDGRVRRLSLSRKGSALEQKLSSTQSEILAQTFGATGSEAEAGWRQVMSEIAARIRHADEKPEE</sequence>